<keyword evidence="2" id="KW-1133">Transmembrane helix</keyword>
<keyword evidence="2" id="KW-0472">Membrane</keyword>
<reference evidence="3" key="1">
    <citation type="journal article" date="2015" name="Nature">
        <title>Complex archaea that bridge the gap between prokaryotes and eukaryotes.</title>
        <authorList>
            <person name="Spang A."/>
            <person name="Saw J.H."/>
            <person name="Jorgensen S.L."/>
            <person name="Zaremba-Niedzwiedzka K."/>
            <person name="Martijn J."/>
            <person name="Lind A.E."/>
            <person name="van Eijk R."/>
            <person name="Schleper C."/>
            <person name="Guy L."/>
            <person name="Ettema T.J."/>
        </authorList>
    </citation>
    <scope>NUCLEOTIDE SEQUENCE</scope>
</reference>
<comment type="caution">
    <text evidence="3">The sequence shown here is derived from an EMBL/GenBank/DDBJ whole genome shotgun (WGS) entry which is preliminary data.</text>
</comment>
<evidence type="ECO:0000256" key="2">
    <source>
        <dbReference type="SAM" id="Phobius"/>
    </source>
</evidence>
<keyword evidence="1" id="KW-0175">Coiled coil</keyword>
<sequence length="122" mass="13570">MDLPLLIAVHVPEGLIWGGIPTLLASAGGGIRLLWGYWTKQQEKKDEATKAQIDAFQNEITRLQKELSKKSDAHAAKVEELLKLAMGKVEEWGERSRVQHGEFVQIAADFTALAKKFGLEET</sequence>
<dbReference type="AlphaFoldDB" id="A0A0F8YHD6"/>
<organism evidence="3">
    <name type="scientific">marine sediment metagenome</name>
    <dbReference type="NCBI Taxonomy" id="412755"/>
    <lineage>
        <taxon>unclassified sequences</taxon>
        <taxon>metagenomes</taxon>
        <taxon>ecological metagenomes</taxon>
    </lineage>
</organism>
<feature type="transmembrane region" description="Helical" evidence="2">
    <location>
        <begin position="15"/>
        <end position="35"/>
    </location>
</feature>
<evidence type="ECO:0000313" key="3">
    <source>
        <dbReference type="EMBL" id="KKK53609.1"/>
    </source>
</evidence>
<gene>
    <name evidence="3" type="ORF">LCGC14_3093070</name>
</gene>
<accession>A0A0F8YHD6</accession>
<feature type="coiled-coil region" evidence="1">
    <location>
        <begin position="46"/>
        <end position="73"/>
    </location>
</feature>
<name>A0A0F8YHD6_9ZZZZ</name>
<dbReference type="EMBL" id="LAZR01066416">
    <property type="protein sequence ID" value="KKK53609.1"/>
    <property type="molecule type" value="Genomic_DNA"/>
</dbReference>
<evidence type="ECO:0000256" key="1">
    <source>
        <dbReference type="SAM" id="Coils"/>
    </source>
</evidence>
<proteinExistence type="predicted"/>
<keyword evidence="2" id="KW-0812">Transmembrane</keyword>
<protein>
    <submittedName>
        <fullName evidence="3">Uncharacterized protein</fullName>
    </submittedName>
</protein>